<feature type="transmembrane region" description="Helical" evidence="1">
    <location>
        <begin position="189"/>
        <end position="204"/>
    </location>
</feature>
<feature type="transmembrane region" description="Helical" evidence="1">
    <location>
        <begin position="118"/>
        <end position="138"/>
    </location>
</feature>
<keyword evidence="1" id="KW-1133">Transmembrane helix</keyword>
<dbReference type="EMBL" id="LGKN01000004">
    <property type="protein sequence ID" value="KPL88206.1"/>
    <property type="molecule type" value="Genomic_DNA"/>
</dbReference>
<evidence type="ECO:0000259" key="2">
    <source>
        <dbReference type="Pfam" id="PF02517"/>
    </source>
</evidence>
<evidence type="ECO:0000313" key="4">
    <source>
        <dbReference type="Proteomes" id="UP000050502"/>
    </source>
</evidence>
<feature type="transmembrane region" description="Helical" evidence="1">
    <location>
        <begin position="150"/>
        <end position="169"/>
    </location>
</feature>
<dbReference type="PANTHER" id="PTHR39430">
    <property type="entry name" value="MEMBRANE-ASSOCIATED PROTEASE-RELATED"/>
    <property type="match status" value="1"/>
</dbReference>
<evidence type="ECO:0000313" key="3">
    <source>
        <dbReference type="EMBL" id="KPL88206.1"/>
    </source>
</evidence>
<gene>
    <name evidence="3" type="ORF">SE16_04915</name>
</gene>
<protein>
    <recommendedName>
        <fullName evidence="2">CAAX prenyl protease 2/Lysostaphin resistance protein A-like domain-containing protein</fullName>
    </recommendedName>
</protein>
<proteinExistence type="predicted"/>
<dbReference type="OrthoDB" id="9779573at2"/>
<feature type="transmembrane region" description="Helical" evidence="1">
    <location>
        <begin position="42"/>
        <end position="60"/>
    </location>
</feature>
<reference evidence="3 4" key="1">
    <citation type="submission" date="2015-07" db="EMBL/GenBank/DDBJ databases">
        <title>Whole genome sequence of Ardenticatena maritima DSM 23922.</title>
        <authorList>
            <person name="Hemp J."/>
            <person name="Ward L.M."/>
            <person name="Pace L.A."/>
            <person name="Fischer W.W."/>
        </authorList>
    </citation>
    <scope>NUCLEOTIDE SEQUENCE [LARGE SCALE GENOMIC DNA]</scope>
    <source>
        <strain evidence="3 4">110S</strain>
    </source>
</reference>
<sequence>MQRQSEQRKATIFFTTIIVTYLLPVALFWVASLLPSNNLSKYMFTAIGSLVVLAIALFAIRNDTVNLEEIGWTKEGLQQTVKVIAVGWMLWAILIISVNFKLGYPFSENFESPLSKIFVQWLFVGIAEEVLFRGYIFTRLTQFFAKTGRVWSKVAGVVISSLIFATFHIPQRIFVHGMELTPDVLMRQMFPLFLVGVLLAWLFLRSQNVLFVGLFHGGMNAPLIGREGDLAPILLFLVLAEVIAWKRRKRTSVSKTSNLFRQGEA</sequence>
<accession>A0A0P6XWW6</accession>
<keyword evidence="1" id="KW-0472">Membrane</keyword>
<name>A0A0P6XWW6_9CHLR</name>
<dbReference type="AlphaFoldDB" id="A0A0P6XWW6"/>
<dbReference type="InterPro" id="IPR003675">
    <property type="entry name" value="Rce1/LyrA-like_dom"/>
</dbReference>
<dbReference type="Proteomes" id="UP000050502">
    <property type="component" value="Unassembled WGS sequence"/>
</dbReference>
<organism evidence="3 4">
    <name type="scientific">Ardenticatena maritima</name>
    <dbReference type="NCBI Taxonomy" id="872965"/>
    <lineage>
        <taxon>Bacteria</taxon>
        <taxon>Bacillati</taxon>
        <taxon>Chloroflexota</taxon>
        <taxon>Ardenticatenia</taxon>
        <taxon>Ardenticatenales</taxon>
        <taxon>Ardenticatenaceae</taxon>
        <taxon>Ardenticatena</taxon>
    </lineage>
</organism>
<evidence type="ECO:0000256" key="1">
    <source>
        <dbReference type="SAM" id="Phobius"/>
    </source>
</evidence>
<dbReference type="PANTHER" id="PTHR39430:SF1">
    <property type="entry name" value="PROTEASE"/>
    <property type="match status" value="1"/>
</dbReference>
<feature type="transmembrane region" description="Helical" evidence="1">
    <location>
        <begin position="81"/>
        <end position="98"/>
    </location>
</feature>
<dbReference type="GO" id="GO:0004175">
    <property type="term" value="F:endopeptidase activity"/>
    <property type="evidence" value="ECO:0007669"/>
    <property type="project" value="UniProtKB-ARBA"/>
</dbReference>
<comment type="caution">
    <text evidence="3">The sequence shown here is derived from an EMBL/GenBank/DDBJ whole genome shotgun (WGS) entry which is preliminary data.</text>
</comment>
<feature type="domain" description="CAAX prenyl protease 2/Lysostaphin resistance protein A-like" evidence="2">
    <location>
        <begin position="113"/>
        <end position="221"/>
    </location>
</feature>
<feature type="transmembrane region" description="Helical" evidence="1">
    <location>
        <begin position="209"/>
        <end position="224"/>
    </location>
</feature>
<keyword evidence="1" id="KW-0812">Transmembrane</keyword>
<dbReference type="GO" id="GO:0080120">
    <property type="term" value="P:CAAX-box protein maturation"/>
    <property type="evidence" value="ECO:0007669"/>
    <property type="project" value="UniProtKB-ARBA"/>
</dbReference>
<dbReference type="Pfam" id="PF02517">
    <property type="entry name" value="Rce1-like"/>
    <property type="match status" value="1"/>
</dbReference>
<feature type="transmembrane region" description="Helical" evidence="1">
    <location>
        <begin position="230"/>
        <end position="245"/>
    </location>
</feature>
<feature type="transmembrane region" description="Helical" evidence="1">
    <location>
        <begin position="12"/>
        <end position="30"/>
    </location>
</feature>
<dbReference type="RefSeq" id="WP_054494028.1">
    <property type="nucleotide sequence ID" value="NZ_BBZA01000243.1"/>
</dbReference>